<gene>
    <name evidence="2" type="ORF">FGK64_02735</name>
</gene>
<keyword evidence="1" id="KW-0472">Membrane</keyword>
<reference evidence="2 3" key="1">
    <citation type="submission" date="2019-05" db="EMBL/GenBank/DDBJ databases">
        <title>Marivita sp. nov. isolated from sea sediment.</title>
        <authorList>
            <person name="Kim W."/>
        </authorList>
    </citation>
    <scope>NUCLEOTIDE SEQUENCE [LARGE SCALE GENOMIC DNA]</scope>
    <source>
        <strain evidence="2 3">CAU 1492</strain>
    </source>
</reference>
<comment type="caution">
    <text evidence="2">The sequence shown here is derived from an EMBL/GenBank/DDBJ whole genome shotgun (WGS) entry which is preliminary data.</text>
</comment>
<keyword evidence="3" id="KW-1185">Reference proteome</keyword>
<feature type="transmembrane region" description="Helical" evidence="1">
    <location>
        <begin position="55"/>
        <end position="79"/>
    </location>
</feature>
<keyword evidence="1" id="KW-0812">Transmembrane</keyword>
<proteinExistence type="predicted"/>
<protein>
    <recommendedName>
        <fullName evidence="4">Inner membrane protein</fullName>
    </recommendedName>
</protein>
<accession>A0ABY2XE32</accession>
<dbReference type="RefSeq" id="WP_138862266.1">
    <property type="nucleotide sequence ID" value="NZ_VCPC01000001.1"/>
</dbReference>
<evidence type="ECO:0008006" key="4">
    <source>
        <dbReference type="Google" id="ProtNLM"/>
    </source>
</evidence>
<sequence length="86" mass="9636">MKPLCAYLLLMLQWLSLVWGAFTVLIALHLYSIDSGYFSTVPLAAPGADHYMPPIFHRLVVGLCTGFATMGIGGILFYLRRIYLVR</sequence>
<evidence type="ECO:0000256" key="1">
    <source>
        <dbReference type="SAM" id="Phobius"/>
    </source>
</evidence>
<name>A0ABY2XE32_9RHOB</name>
<keyword evidence="1" id="KW-1133">Transmembrane helix</keyword>
<dbReference type="EMBL" id="VCPC01000001">
    <property type="protein sequence ID" value="TMV14913.1"/>
    <property type="molecule type" value="Genomic_DNA"/>
</dbReference>
<dbReference type="Proteomes" id="UP001191082">
    <property type="component" value="Unassembled WGS sequence"/>
</dbReference>
<evidence type="ECO:0000313" key="3">
    <source>
        <dbReference type="Proteomes" id="UP001191082"/>
    </source>
</evidence>
<evidence type="ECO:0000313" key="2">
    <source>
        <dbReference type="EMBL" id="TMV14913.1"/>
    </source>
</evidence>
<organism evidence="2 3">
    <name type="scientific">Arenibacterium halophilum</name>
    <dbReference type="NCBI Taxonomy" id="2583821"/>
    <lineage>
        <taxon>Bacteria</taxon>
        <taxon>Pseudomonadati</taxon>
        <taxon>Pseudomonadota</taxon>
        <taxon>Alphaproteobacteria</taxon>
        <taxon>Rhodobacterales</taxon>
        <taxon>Paracoccaceae</taxon>
        <taxon>Arenibacterium</taxon>
    </lineage>
</organism>